<keyword evidence="1" id="KW-0472">Membrane</keyword>
<accession>A0A6C0BNF9</accession>
<feature type="transmembrane region" description="Helical" evidence="1">
    <location>
        <begin position="45"/>
        <end position="66"/>
    </location>
</feature>
<feature type="transmembrane region" description="Helical" evidence="1">
    <location>
        <begin position="21"/>
        <end position="39"/>
    </location>
</feature>
<feature type="transmembrane region" description="Helical" evidence="1">
    <location>
        <begin position="73"/>
        <end position="95"/>
    </location>
</feature>
<protein>
    <submittedName>
        <fullName evidence="2">Uncharacterized protein</fullName>
    </submittedName>
</protein>
<keyword evidence="1" id="KW-1133">Transmembrane helix</keyword>
<feature type="transmembrane region" description="Helical" evidence="1">
    <location>
        <begin position="107"/>
        <end position="125"/>
    </location>
</feature>
<keyword evidence="1" id="KW-0812">Transmembrane</keyword>
<evidence type="ECO:0000256" key="1">
    <source>
        <dbReference type="SAM" id="Phobius"/>
    </source>
</evidence>
<proteinExistence type="predicted"/>
<name>A0A6C0BNF9_9ZZZZ</name>
<dbReference type="AlphaFoldDB" id="A0A6C0BNF9"/>
<organism evidence="2">
    <name type="scientific">viral metagenome</name>
    <dbReference type="NCBI Taxonomy" id="1070528"/>
    <lineage>
        <taxon>unclassified sequences</taxon>
        <taxon>metagenomes</taxon>
        <taxon>organismal metagenomes</taxon>
    </lineage>
</organism>
<dbReference type="EMBL" id="MN739207">
    <property type="protein sequence ID" value="QHS93562.1"/>
    <property type="molecule type" value="Genomic_DNA"/>
</dbReference>
<evidence type="ECO:0000313" key="2">
    <source>
        <dbReference type="EMBL" id="QHS93562.1"/>
    </source>
</evidence>
<reference evidence="2" key="1">
    <citation type="journal article" date="2020" name="Nature">
        <title>Giant virus diversity and host interactions through global metagenomics.</title>
        <authorList>
            <person name="Schulz F."/>
            <person name="Roux S."/>
            <person name="Paez-Espino D."/>
            <person name="Jungbluth S."/>
            <person name="Walsh D.A."/>
            <person name="Denef V.J."/>
            <person name="McMahon K.D."/>
            <person name="Konstantinidis K.T."/>
            <person name="Eloe-Fadrosh E.A."/>
            <person name="Kyrpides N.C."/>
            <person name="Woyke T."/>
        </authorList>
    </citation>
    <scope>NUCLEOTIDE SEQUENCE</scope>
    <source>
        <strain evidence="2">GVMAG-M-3300018080-19</strain>
    </source>
</reference>
<sequence>MRITLNFMGDSTSSALGLLRWFIASLVLVGSQLLIWFWWLRYRATVPWILFGVALSLLAAALAVAVRTKWTVMVTYALLAGLVGFGLVVSTALLVNPDISCWTTLLVWAQGIGFCLLAGIILHLLPSNLQFPNAV</sequence>